<dbReference type="GeneID" id="25259428"/>
<dbReference type="AlphaFoldDB" id="A0A098VRW1"/>
<feature type="chain" id="PRO_5001941973" evidence="1">
    <location>
        <begin position="23"/>
        <end position="243"/>
    </location>
</feature>
<protein>
    <submittedName>
        <fullName evidence="2">Uncharacterized protein</fullName>
    </submittedName>
</protein>
<evidence type="ECO:0000313" key="2">
    <source>
        <dbReference type="EMBL" id="KGG51710.1"/>
    </source>
</evidence>
<dbReference type="RefSeq" id="XP_013238137.1">
    <property type="nucleotide sequence ID" value="XM_013382683.1"/>
</dbReference>
<name>A0A098VRW1_9MICR</name>
<keyword evidence="3" id="KW-1185">Reference proteome</keyword>
<organism evidence="2 3">
    <name type="scientific">Mitosporidium daphniae</name>
    <dbReference type="NCBI Taxonomy" id="1485682"/>
    <lineage>
        <taxon>Eukaryota</taxon>
        <taxon>Fungi</taxon>
        <taxon>Fungi incertae sedis</taxon>
        <taxon>Microsporidia</taxon>
        <taxon>Mitosporidium</taxon>
    </lineage>
</organism>
<reference evidence="2 3" key="1">
    <citation type="submission" date="2014-04" db="EMBL/GenBank/DDBJ databases">
        <title>A new species of microsporidia sheds light on the evolution of extreme parasitism.</title>
        <authorList>
            <person name="Haag K.L."/>
            <person name="James T.Y."/>
            <person name="Larsson R."/>
            <person name="Schaer T.M."/>
            <person name="Refardt D."/>
            <person name="Pombert J.-F."/>
            <person name="Ebert D."/>
        </authorList>
    </citation>
    <scope>NUCLEOTIDE SEQUENCE [LARGE SCALE GENOMIC DNA]</scope>
    <source>
        <strain evidence="2 3">UGP3</strain>
        <tissue evidence="2">Spores</tissue>
    </source>
</reference>
<accession>A0A098VRW1</accession>
<dbReference type="Proteomes" id="UP000029725">
    <property type="component" value="Unassembled WGS sequence"/>
</dbReference>
<dbReference type="VEuPathDB" id="MicrosporidiaDB:DI09_29p310"/>
<keyword evidence="1" id="KW-0732">Signal</keyword>
<dbReference type="HOGENOM" id="CLU_1142817_0_0_1"/>
<proteinExistence type="predicted"/>
<evidence type="ECO:0000313" key="3">
    <source>
        <dbReference type="Proteomes" id="UP000029725"/>
    </source>
</evidence>
<feature type="signal peptide" evidence="1">
    <location>
        <begin position="1"/>
        <end position="22"/>
    </location>
</feature>
<gene>
    <name evidence="2" type="ORF">DI09_29p310</name>
</gene>
<comment type="caution">
    <text evidence="2">The sequence shown here is derived from an EMBL/GenBank/DDBJ whole genome shotgun (WGS) entry which is preliminary data.</text>
</comment>
<dbReference type="EMBL" id="JMKJ01000221">
    <property type="protein sequence ID" value="KGG51710.1"/>
    <property type="molecule type" value="Genomic_DNA"/>
</dbReference>
<sequence length="243" mass="27556">MDAQRFLFLIAIITLCASFVHLLDTQNKNRNTDTVSKFKKRLVRKIKNFLSDNDLKEQVTRIKKNLNKITQKDLLNIEKMLIKTLESQDKIMSSVEKLTQLKGLKLCPKFLKTFEAKKNLAKNRQTEGINFPNTIKSYLQAKEIISSYLQDKMDSIELVEKQLKKIGKNLSSIQTLEPDDQNSSTATGSKLDSSNVQKNSLCLLPNIALSDSSDTSDLEFTCSSEFSCSDTDSSEVYLSFDDC</sequence>
<evidence type="ECO:0000256" key="1">
    <source>
        <dbReference type="SAM" id="SignalP"/>
    </source>
</evidence>